<feature type="domain" description="Fibronectin type-III" evidence="2">
    <location>
        <begin position="4324"/>
        <end position="4410"/>
    </location>
</feature>
<dbReference type="PROSITE" id="PS50853">
    <property type="entry name" value="FN3"/>
    <property type="match status" value="33"/>
</dbReference>
<feature type="domain" description="Fibronectin type-III" evidence="2">
    <location>
        <begin position="995"/>
        <end position="1081"/>
    </location>
</feature>
<reference evidence="3" key="1">
    <citation type="submission" date="2025-08" db="UniProtKB">
        <authorList>
            <consortium name="RefSeq"/>
        </authorList>
    </citation>
    <scope>IDENTIFICATION</scope>
    <source>
        <tissue evidence="3">Muscle</tissue>
    </source>
</reference>
<evidence type="ECO:0000259" key="2">
    <source>
        <dbReference type="PROSITE" id="PS50853"/>
    </source>
</evidence>
<feature type="domain" description="Fibronectin type-III" evidence="2">
    <location>
        <begin position="3975"/>
        <end position="4062"/>
    </location>
</feature>
<protein>
    <submittedName>
        <fullName evidence="3">Serine-rich adhesin for platelets</fullName>
    </submittedName>
</protein>
<dbReference type="SMART" id="SM00060">
    <property type="entry name" value="FN3"/>
    <property type="match status" value="41"/>
</dbReference>
<feature type="domain" description="Fibronectin type-III" evidence="2">
    <location>
        <begin position="2404"/>
        <end position="2490"/>
    </location>
</feature>
<feature type="domain" description="Fibronectin type-III" evidence="2">
    <location>
        <begin position="2929"/>
        <end position="3015"/>
    </location>
</feature>
<feature type="domain" description="Fibronectin type-III" evidence="2">
    <location>
        <begin position="559"/>
        <end position="645"/>
    </location>
</feature>
<evidence type="ECO:0000313" key="3">
    <source>
        <dbReference type="RefSeq" id="XP_042607285.1"/>
    </source>
</evidence>
<keyword evidence="1" id="KW-0732">Signal</keyword>
<organism evidence="3">
    <name type="scientific">Cyprinus carpio</name>
    <name type="common">Common carp</name>
    <dbReference type="NCBI Taxonomy" id="7962"/>
    <lineage>
        <taxon>Eukaryota</taxon>
        <taxon>Metazoa</taxon>
        <taxon>Chordata</taxon>
        <taxon>Craniata</taxon>
        <taxon>Vertebrata</taxon>
        <taxon>Euteleostomi</taxon>
        <taxon>Actinopterygii</taxon>
        <taxon>Neopterygii</taxon>
        <taxon>Teleostei</taxon>
        <taxon>Ostariophysi</taxon>
        <taxon>Cypriniformes</taxon>
        <taxon>Cyprinidae</taxon>
        <taxon>Cyprininae</taxon>
        <taxon>Cyprinus</taxon>
    </lineage>
</organism>
<evidence type="ECO:0000256" key="1">
    <source>
        <dbReference type="SAM" id="SignalP"/>
    </source>
</evidence>
<dbReference type="OrthoDB" id="9908419at2759"/>
<feature type="domain" description="Fibronectin type-III" evidence="2">
    <location>
        <begin position="3715"/>
        <end position="3801"/>
    </location>
</feature>
<dbReference type="Proteomes" id="UP001155660">
    <property type="component" value="Chromosome B23"/>
</dbReference>
<feature type="domain" description="Fibronectin type-III" evidence="2">
    <location>
        <begin position="2229"/>
        <end position="2315"/>
    </location>
</feature>
<dbReference type="InterPro" id="IPR003961">
    <property type="entry name" value="FN3_dom"/>
</dbReference>
<feature type="chain" id="PRO_5040277633" evidence="1">
    <location>
        <begin position="24"/>
        <end position="4783"/>
    </location>
</feature>
<feature type="domain" description="Fibronectin type-III" evidence="2">
    <location>
        <begin position="821"/>
        <end position="907"/>
    </location>
</feature>
<feature type="domain" description="Fibronectin type-III" evidence="2">
    <location>
        <begin position="4690"/>
        <end position="4782"/>
    </location>
</feature>
<feature type="domain" description="Fibronectin type-III" evidence="2">
    <location>
        <begin position="2039"/>
        <end position="2126"/>
    </location>
</feature>
<name>A0A9R0AR59_CYPCA</name>
<feature type="domain" description="Fibronectin type-III" evidence="2">
    <location>
        <begin position="2578"/>
        <end position="2667"/>
    </location>
</feature>
<accession>A0A9R0AR59</accession>
<feature type="domain" description="Fibronectin type-III" evidence="2">
    <location>
        <begin position="4498"/>
        <end position="4593"/>
    </location>
</feature>
<dbReference type="PANTHER" id="PTHR47135:SF3">
    <property type="entry name" value="FIBRONECTIN TYPE-III DOMAIN-CONTAINING PROTEIN"/>
    <property type="match status" value="1"/>
</dbReference>
<feature type="domain" description="Fibronectin type-III" evidence="2">
    <location>
        <begin position="112"/>
        <end position="201"/>
    </location>
</feature>
<feature type="domain" description="Fibronectin type-III" evidence="2">
    <location>
        <begin position="4150"/>
        <end position="4236"/>
    </location>
</feature>
<feature type="domain" description="Fibronectin type-III" evidence="2">
    <location>
        <begin position="2127"/>
        <end position="2213"/>
    </location>
</feature>
<feature type="domain" description="Fibronectin type-III" evidence="2">
    <location>
        <begin position="3540"/>
        <end position="3628"/>
    </location>
</feature>
<feature type="domain" description="Fibronectin type-III" evidence="2">
    <location>
        <begin position="1950"/>
        <end position="2038"/>
    </location>
</feature>
<feature type="domain" description="Fibronectin type-III" evidence="2">
    <location>
        <begin position="379"/>
        <end position="469"/>
    </location>
</feature>
<sequence>MGVLETLGVVVLVTLTQIWTTQAQECTIIAISSPTASSLLVQWNRLQGITNYFLDLRVVNDSNSSPVVASVPGSMSMREVFGLKPGTWYKVILKGFLNFTPSCTVSRLALTAPETSQIIYSKALSSTAILLEWDWVQTAQQYFLLINSTLTGERYNMSLTNNNTVVENLRPATTYDCYVVTSNAGGLGARSRIRTITTLIQPPVVITVLQIRPQSAQISWQPVDKVLVYQITVKNWNSLNTTIYSNTVFGTTLDVQNISPCSSYQISVSSLNALLEAGEPRQVNYTTSTLGPVTSVSVSYTCASGSAVVSWTTVLGATTYRATAVSHSGTVLSCSSSSTECEIRNLACGENYMVHVTALSGNCESTGNATTSFQTVPCAPSDLMLYRECSSNVIVFSWAPNNYSAYYYARGVDSTGKVMECMTTETSCFFTDTNCGRLYNFTVSGSSSSGREQCSTATSSMRQIRTAPCRARNMRTSVDCQTGLLTSSWEGADGALRYTVDAFGNRGNQSHYMCSSLIQSCTISDINCGESLTMLISAMDNECSSVLSLGEVGQTVPCVPQNVSALMDCGSDSITLTWEASLGAFLYFATAVDQLGTAHTCTSSDTKCKFSGLRCGSIYNASLIASNSHCNSSVSDSISVETAPCPPGSVEALLDCQENQALVSWLGTRSIKSFTATMEDQYGGLLSCSTTANSCRIPNLKCGQVYDISVIYHDGICPSMPSHAIQMKSVPCGPTNVRAEVQCPSGVLSLNWDRTEDAEGYISTIVSKTSGELVYCNSTLPSCNVSNLQCGDSYSVQVRSYNSSCLSMLSSPLVIREVPCVPTNVTARRTCGSSTVEVSWSASRGAQSYVAVAVSDDRHRTKCSSNTTTCSILDLHCSSVYSIRVVAADGNCSSWESQNFTLRTVPCPPTNVQSTMNCSTNSATLSWTASPNAVSYRGRASGRDGHNVTCDVRTPGCQLNGLHCGQEYVFVVTASDGSCESPDSVENRHETAPCAPQSVSRFMDCASNSLNVSWALGLTALNYTVLARTTGGAVLSCTTTSSGCIITDLQCSKNYTAVVTANNGECQGPESVTSPVQTVPCIPTSVHANVECLSNTVSASWGPVAGAVSYTGVLTGPGQYNEFCLTSGLACSFKGLTCAQTYTLNVISHDSRCNSPVSPNVSVTTAPCDPESVTAVLKCDSRTVNVSWHAAAGASTYTVLAHTQDQSIPPSSCKTSATSCDLTQIHCGEFFNVTVLADDGTCNSSARASTTLESAPCPPTMRSPSLNCSTNAALVSWVKDPDAVSVRVNAASVLGHTVTCSSSANNCSLDALQCGQTYTVYAVAQGPQCESAPSAPFNITTAPCTPAEVSANYGCGTSTELSWTDSLGRESFYVLAQTNGHSGSCSTVQTHCSINSLRCGSLYNVSVESISGHCNSSQAAHTQLQTAPCAPKNVTVRLQCLNNTAVVSWEGSPGAVGYNVTAVGHDGDIKYRTVTGTSCQLPSMHCGQTYDVVITPFSQTCTGFPTAPYTFNAGSCPASDVQVSLQCNGNVGLVHWTAAKNAESYIAMATGRDGHTHTCTSSGTNCTFSDLHCGEDYTVTVATVERGCQSRPSTPVNLKSAICPPSNLAGYTNCATDDISITWDPTPESGVTYFLFVHQVYGLNSTFSTMQTSYIMTGLHCGMSFIVQAAAQDSTCTSPYGSPTQIYTAPCPPSSLTAAASCGTNRVTISWLNGTGAHSYTANVVGNNGQTVSCTSNTTSCSVKVECGLTYTATVVSTVGLCNSTTNNSIHFDSADCLPSNVMAQLDCNSDMLAVQWDASANNPDSYTALAIGTDGTQLSCSTSSTSCTIQNLRCGQTYSIAVITSNINCGVIEGSDYQIETAPCQPQSPTVQLECSTNIATVIWDNNGADQFDVVTALNFTGGAMVCNSTNRSCTFAQLDCGESYLLSVVGFNGNCTSEPSESFNLNTAPCMPTFVVATTNCDSITTVSWDSARGASSYTVHAVSTSGHNSTCTNTDTTCSFPDLDCGQNYTITVTAEDDNCVSLTSAPITVTTVPCPHSDLQATLDCSTDSALISWTPGRGNLIYNASAEGFDVNHQVSCSTPGSTCNVTNLHCGSRYQVTVSGEGLTCSDTSDEWIALETAPCPPTQVSIQSSCDSDTVSVSWQTSQGSVSYMAVAESSGGHRATCNTSSLACDITHLQCGQTYQIYVSGVDGDCIGSRSEVRLLETGHGNVPTITDRQVKPITCVPQNVQTILECQATVLDITWQQTGQAHHYHSTVRSSDGQVLGCDSNTTICQVPNILCGLTYSVTVVAYSQTCNSSQSSVQHVTSAPCPPDVIFAVLDCDLNTVSVSWDSSVDGVLYIAQAFYSNNNNDYYMCNTTETSCDITVTCGMDYNVSVVPLRDGCTGENSPVQNVTAAPCVPLMLDVEMDCLSDSAWLTWEESAGAELYIATATDSDGFEYQCNSTEGQCTVEQLQCGRFYNFIVFASNSQCDSPMSSTLQTETAPCPPQNVTTSVGCDTGTLSVLWDESVGALSYTATLERTNGETTWCTASSTSCEVTSLPCSQMYVLTVTAEGRTCNSSQSLKVIIRSVPCIPESLVSSTSCSDNVVTMSWVSNEAVSSELYTVQAFSADGLFSDSCSGFGQSCDLTSLMCGVPYTATVIAQDSVCTSAPSQAASIRTVPCVPDHVTANVSCQGNDLSVFWEESAGADFYTAVLEDSNGQFTSCQSMNPTTCTVNRLVCGQTYRVSVTASDGYCDSLPSAITDVHSAPCMPHNIRALIDCQSSMAVLSWQPGTGAMQYTATAKSESGHVLSCGKNKTNCELTGLACGESYNITVLAEGQTCNSTATMSGHLNTGPCAPQNVEVQYSLSIGQLSWDRSVGASMYTAQAATDLGSVLSCSTSDTSCALYNVSCSQTYDISVTAHNNVCRGTAVSASTTLNTEPCPPQNVQTHLNCASDVGTVSWEESLGAVSYVAFLEGRNGHSLSCSTTSSSCSVTGLICGAVYNTQVRAIGEIYNSTDSETILFTSAPCKPVYDSVTVDVNCENATALFSWAWSGGAASYELTAISNNGYISSCISQENFCNISELACGQTYTVRLTAINDECQITQETGVTFQTRPCAPLYVNVDLQCKPSTAIVTWEQMDDVLYYLVSATLSTGESDTICNSTTDSCEKSGLQCGVEYAFTVTAYSSHCHSDFSSTVHITTEPCQPTQPTVSGSCDNNTVVLNWSHSKGALSYKVHITSNLGYDDSFQTSESTLTVELLCGQTYTFTTLGENGVCDGIPSTPAHFTTAPCVPYHIETYAECENNLGAVSWASSDGTDIYTAIAIGQDNHTHVCITNTTYCIWEELHCGEIYFVQVIANAQICSSGPSDGTVIHMAPCIPQNLVSSFDCDMRVGSLIWEASENAEMYLVSAESTSGHRVELSTNTTSAQFSEFECGQSYYLTVQVVGNVCRSQPSNASVLQTEPCTPTSVFGFTDCISNIATVSWEPAEGAEYYTATVQGPNGPLGTCMSWLSSCGMPKLSCGETYNVSVIASSRQCNSTPSALSALNSVPCVPTGVSVVLDCATAEAHVSWNASMGALNYVAYAWSRTFNFMSCESSGPVTHCTLNDLICGDNYTVQVIAVGDECSSLPSQAEHFRTVPCAPEVTATLDCYTDSVLLQWTPTDGSISYTANAETPKGLVSTCSSNSTNCELRGLACGQTYNVTMISYDGHCHSMPGTALAVASVPCPPEKVESNLLCSTNSAHVQWNLGAGAESYEVHAISTGGQMTRCDSTNTSCVMPNLGCGSIYNISVLAIGHQCNVSRSEITTLHSVPCVPNHIQANLSCGSGVVDVSWQPSKGALSYTAVAQGSGGFASSCNSSSTTCEFSDLLCGLTYSISVTASDRVCTSAPSHSVQLDTVPCEPHGIVAQMECSSHTGVVSWEQGERVASYLVQASSPDGHQVYCSSPTTSCRLASLHCGQAYNLTLTAQDSHCNSQNAFSQLHSVPCAPTSVQASLVCLSNSAAVTWQSASGALSYQAEGITVDGTHMVYCNSSVPHCNLEHLLCGETYNVSVLSMDHTCSSEESLFTKVHTAPCPPHTVDVEVNCSAGSMTVTWPANPDAESFHVRAETSGGAFLSCDSTSTSCSISGLSCGQSYSVTVTSVRGGCESRRSTAVNVTSAPCVPQGETGNLDCVTNSAWVNWLQAKGAESYTVLAVERGGTNSSCSATDLHCNVPDLLCGATYTFHVTAVNSFCRSTPGNAFQIQTAPCALTSITAHTDCYSSHITVSWQMNEGTSFYVATAEGHDQSILMCNSTGTSCDLSRAKCGMQYTIIISASSDKCSSLRSPPLKMHTAPCAPQNITVNPVCDSNGMTAAWSPSLVAESYSLTASSIDGDVRTCRSTANNCTLLHLHCGQIYDVSITASAGNCTSMASQQVTFYSVPCEPQNMTVEVQCDTRTATLSWVEGQGSLQYFTMAQTIDGHMLHCDTTSTSCSIHGLTCGMLYNFSALASDGTCNSSLTVPIQRGAVPCPPATVRVRTHLMADATLIRVYWNFVYCPDVTYLVRVTGDIQDNPESLMEVSSYWTDISYFEFPVSCSSSYSVTVLAQNSAGISRPSQAVTGVTVPCPPMNVTFRGDSSSATVAWRSSALTTGYRVYQLSSDGRVPVCLTSNLSCEVSGLQASNVAVSAWNTAGESLASRVATGQTLNRRKRNLEYARIYASLTPEELAVPEVKVAVTGQSLQVEWSRVTGAESYTLIVYEDSEEQPKEVVSVYRTEIATVTELEPATLYCIIVSAKNTNIQSAYPQPVCVTTDASE</sequence>
<dbReference type="CTD" id="100329486"/>
<feature type="domain" description="Fibronectin type-III" evidence="2">
    <location>
        <begin position="733"/>
        <end position="820"/>
    </location>
</feature>
<dbReference type="RefSeq" id="XP_042607285.1">
    <property type="nucleotide sequence ID" value="XM_042751351.1"/>
</dbReference>
<feature type="domain" description="Fibronectin type-III" evidence="2">
    <location>
        <begin position="3193"/>
        <end position="3278"/>
    </location>
</feature>
<feature type="domain" description="Fibronectin type-III" evidence="2">
    <location>
        <begin position="3366"/>
        <end position="3452"/>
    </location>
</feature>
<feature type="domain" description="Fibronectin type-III" evidence="2">
    <location>
        <begin position="202"/>
        <end position="292"/>
    </location>
</feature>
<feature type="signal peptide" evidence="1">
    <location>
        <begin position="1"/>
        <end position="23"/>
    </location>
</feature>
<gene>
    <name evidence="3" type="primary">LOC109064319</name>
</gene>
<feature type="domain" description="Fibronectin type-III" evidence="2">
    <location>
        <begin position="2668"/>
        <end position="2755"/>
    </location>
</feature>
<dbReference type="Pfam" id="PF00041">
    <property type="entry name" value="fn3"/>
    <property type="match status" value="2"/>
</dbReference>
<dbReference type="PANTHER" id="PTHR47135">
    <property type="entry name" value="FIBRONECTIN TYPE III DOMAIN-CONTAINING PROTEIN 7"/>
    <property type="match status" value="1"/>
</dbReference>
<feature type="domain" description="Fibronectin type-III" evidence="2">
    <location>
        <begin position="1604"/>
        <end position="1691"/>
    </location>
</feature>
<feature type="domain" description="Fibronectin type-III" evidence="2">
    <location>
        <begin position="3105"/>
        <end position="3192"/>
    </location>
</feature>
<dbReference type="GeneID" id="109064319"/>
<feature type="domain" description="Fibronectin type-III" evidence="2">
    <location>
        <begin position="2756"/>
        <end position="2842"/>
    </location>
</feature>
<feature type="domain" description="Fibronectin type-III" evidence="2">
    <location>
        <begin position="2491"/>
        <end position="2577"/>
    </location>
</feature>
<feature type="domain" description="Fibronectin type-III" evidence="2">
    <location>
        <begin position="3802"/>
        <end position="3888"/>
    </location>
</feature>
<feature type="domain" description="Fibronectin type-III" evidence="2">
    <location>
        <begin position="1430"/>
        <end position="1518"/>
    </location>
</feature>
<dbReference type="KEGG" id="ccar:109064319"/>
<feature type="domain" description="Fibronectin type-III" evidence="2">
    <location>
        <begin position="4063"/>
        <end position="4149"/>
    </location>
</feature>
<dbReference type="CDD" id="cd00063">
    <property type="entry name" value="FN3"/>
    <property type="match status" value="9"/>
</dbReference>
<proteinExistence type="predicted"/>
<feature type="domain" description="Fibronectin type-III" evidence="2">
    <location>
        <begin position="908"/>
        <end position="994"/>
    </location>
</feature>
<feature type="domain" description="Fibronectin type-III" evidence="2">
    <location>
        <begin position="1255"/>
        <end position="1344"/>
    </location>
</feature>